<keyword evidence="2" id="KW-0812">Transmembrane</keyword>
<sequence>MVSIRYASAIVAATLFSRASAQSWVTGSVEQIPTPTATVRASALTTVGCFNTGIPLADHGRGDFASDGACQQICLGLDQPVLGLSDGENCWCGELVPPEEAKVPIEECNTSCSGFPEKDCGGPGKLLIILTGKSRNAIPFYEPKKEEVSSAAPSPSSKKPDAVSHTSAPAQTVVQTATTAPLPSATPTNSKPNTVGIAVGVVVGVLALLAIVGGVFFFLRQKKRRAVEEEYRRQAAVNSFVSGGKLHTSTSSMTDSRLDPEFMNRRASNGSIADNEDYSRRILKVTNA</sequence>
<evidence type="ECO:0000256" key="2">
    <source>
        <dbReference type="SAM" id="Phobius"/>
    </source>
</evidence>
<feature type="chain" id="PRO_5028996368" description="WSC domain-containing protein" evidence="3">
    <location>
        <begin position="22"/>
        <end position="288"/>
    </location>
</feature>
<proteinExistence type="predicted"/>
<dbReference type="OrthoDB" id="2019572at2759"/>
<dbReference type="SMART" id="SM00321">
    <property type="entry name" value="WSC"/>
    <property type="match status" value="1"/>
</dbReference>
<evidence type="ECO:0000256" key="3">
    <source>
        <dbReference type="SAM" id="SignalP"/>
    </source>
</evidence>
<keyword evidence="2" id="KW-0472">Membrane</keyword>
<evidence type="ECO:0000259" key="4">
    <source>
        <dbReference type="PROSITE" id="PS51212"/>
    </source>
</evidence>
<dbReference type="Proteomes" id="UP000481861">
    <property type="component" value="Unassembled WGS sequence"/>
</dbReference>
<evidence type="ECO:0000313" key="6">
    <source>
        <dbReference type="Proteomes" id="UP000481861"/>
    </source>
</evidence>
<keyword evidence="2" id="KW-1133">Transmembrane helix</keyword>
<feature type="domain" description="WSC" evidence="4">
    <location>
        <begin position="43"/>
        <end position="132"/>
    </location>
</feature>
<comment type="caution">
    <text evidence="5">The sequence shown here is derived from an EMBL/GenBank/DDBJ whole genome shotgun (WGS) entry which is preliminary data.</text>
</comment>
<feature type="transmembrane region" description="Helical" evidence="2">
    <location>
        <begin position="195"/>
        <end position="219"/>
    </location>
</feature>
<accession>A0A7C8M5C2</accession>
<dbReference type="Pfam" id="PF01822">
    <property type="entry name" value="WSC"/>
    <property type="match status" value="1"/>
</dbReference>
<keyword evidence="3" id="KW-0732">Signal</keyword>
<gene>
    <name evidence="5" type="ORF">BDV95DRAFT_607233</name>
</gene>
<dbReference type="InterPro" id="IPR002889">
    <property type="entry name" value="WSC_carb-bd"/>
</dbReference>
<feature type="signal peptide" evidence="3">
    <location>
        <begin position="1"/>
        <end position="21"/>
    </location>
</feature>
<keyword evidence="6" id="KW-1185">Reference proteome</keyword>
<dbReference type="EMBL" id="JAADJZ010000012">
    <property type="protein sequence ID" value="KAF2870940.1"/>
    <property type="molecule type" value="Genomic_DNA"/>
</dbReference>
<dbReference type="AlphaFoldDB" id="A0A7C8M5C2"/>
<reference evidence="5 6" key="1">
    <citation type="submission" date="2020-01" db="EMBL/GenBank/DDBJ databases">
        <authorList>
            <consortium name="DOE Joint Genome Institute"/>
            <person name="Haridas S."/>
            <person name="Albert R."/>
            <person name="Binder M."/>
            <person name="Bloem J."/>
            <person name="Labutti K."/>
            <person name="Salamov A."/>
            <person name="Andreopoulos B."/>
            <person name="Baker S.E."/>
            <person name="Barry K."/>
            <person name="Bills G."/>
            <person name="Bluhm B.H."/>
            <person name="Cannon C."/>
            <person name="Castanera R."/>
            <person name="Culley D.E."/>
            <person name="Daum C."/>
            <person name="Ezra D."/>
            <person name="Gonzalez J.B."/>
            <person name="Henrissat B."/>
            <person name="Kuo A."/>
            <person name="Liang C."/>
            <person name="Lipzen A."/>
            <person name="Lutzoni F."/>
            <person name="Magnuson J."/>
            <person name="Mondo S."/>
            <person name="Nolan M."/>
            <person name="Ohm R."/>
            <person name="Pangilinan J."/>
            <person name="Park H.-J.H."/>
            <person name="Ramirez L."/>
            <person name="Alfaro M."/>
            <person name="Sun H."/>
            <person name="Tritt A."/>
            <person name="Yoshinaga Y."/>
            <person name="Zwiers L.-H.L."/>
            <person name="Turgeon B.G."/>
            <person name="Goodwin S.B."/>
            <person name="Spatafora J.W."/>
            <person name="Crous P.W."/>
            <person name="Grigoriev I.V."/>
        </authorList>
    </citation>
    <scope>NUCLEOTIDE SEQUENCE [LARGE SCALE GENOMIC DNA]</scope>
    <source>
        <strain evidence="5 6">CBS 611.86</strain>
    </source>
</reference>
<dbReference type="PROSITE" id="PS51212">
    <property type="entry name" value="WSC"/>
    <property type="match status" value="1"/>
</dbReference>
<evidence type="ECO:0000256" key="1">
    <source>
        <dbReference type="SAM" id="MobiDB-lite"/>
    </source>
</evidence>
<protein>
    <recommendedName>
        <fullName evidence="4">WSC domain-containing protein</fullName>
    </recommendedName>
</protein>
<feature type="region of interest" description="Disordered" evidence="1">
    <location>
        <begin position="144"/>
        <end position="170"/>
    </location>
</feature>
<organism evidence="5 6">
    <name type="scientific">Massariosphaeria phaeospora</name>
    <dbReference type="NCBI Taxonomy" id="100035"/>
    <lineage>
        <taxon>Eukaryota</taxon>
        <taxon>Fungi</taxon>
        <taxon>Dikarya</taxon>
        <taxon>Ascomycota</taxon>
        <taxon>Pezizomycotina</taxon>
        <taxon>Dothideomycetes</taxon>
        <taxon>Pleosporomycetidae</taxon>
        <taxon>Pleosporales</taxon>
        <taxon>Pleosporales incertae sedis</taxon>
        <taxon>Massariosphaeria</taxon>
    </lineage>
</organism>
<name>A0A7C8M5C2_9PLEO</name>
<evidence type="ECO:0000313" key="5">
    <source>
        <dbReference type="EMBL" id="KAF2870940.1"/>
    </source>
</evidence>